<evidence type="ECO:0000313" key="4">
    <source>
        <dbReference type="EMBL" id="CAG5092184.1"/>
    </source>
</evidence>
<dbReference type="SMART" id="SM00248">
    <property type="entry name" value="ANK"/>
    <property type="match status" value="4"/>
</dbReference>
<dbReference type="OrthoDB" id="19174at2759"/>
<dbReference type="PANTHER" id="PTHR24134:SF9">
    <property type="entry name" value="ANKYRIN REPEAT AND SOCS BOX PROTEIN 8"/>
    <property type="match status" value="1"/>
</dbReference>
<evidence type="ECO:0000313" key="5">
    <source>
        <dbReference type="Proteomes" id="UP000786811"/>
    </source>
</evidence>
<evidence type="ECO:0000256" key="2">
    <source>
        <dbReference type="ARBA" id="ARBA00023043"/>
    </source>
</evidence>
<dbReference type="Proteomes" id="UP000786811">
    <property type="component" value="Unassembled WGS sequence"/>
</dbReference>
<dbReference type="InterPro" id="IPR002110">
    <property type="entry name" value="Ankyrin_rpt"/>
</dbReference>
<dbReference type="Pfam" id="PF12796">
    <property type="entry name" value="Ank_2"/>
    <property type="match status" value="1"/>
</dbReference>
<keyword evidence="5" id="KW-1185">Reference proteome</keyword>
<dbReference type="InterPro" id="IPR036770">
    <property type="entry name" value="Ankyrin_rpt-contain_sf"/>
</dbReference>
<evidence type="ECO:0000256" key="3">
    <source>
        <dbReference type="PROSITE-ProRule" id="PRU00023"/>
    </source>
</evidence>
<dbReference type="AlphaFoldDB" id="A0A8J2HBH9"/>
<organism evidence="4 5">
    <name type="scientific">Cotesia congregata</name>
    <name type="common">Parasitoid wasp</name>
    <name type="synonym">Apanteles congregatus</name>
    <dbReference type="NCBI Taxonomy" id="51543"/>
    <lineage>
        <taxon>Eukaryota</taxon>
        <taxon>Metazoa</taxon>
        <taxon>Ecdysozoa</taxon>
        <taxon>Arthropoda</taxon>
        <taxon>Hexapoda</taxon>
        <taxon>Insecta</taxon>
        <taxon>Pterygota</taxon>
        <taxon>Neoptera</taxon>
        <taxon>Endopterygota</taxon>
        <taxon>Hymenoptera</taxon>
        <taxon>Apocrita</taxon>
        <taxon>Ichneumonoidea</taxon>
        <taxon>Braconidae</taxon>
        <taxon>Microgastrinae</taxon>
        <taxon>Cotesia</taxon>
    </lineage>
</organism>
<feature type="repeat" description="ANK" evidence="3">
    <location>
        <begin position="427"/>
        <end position="449"/>
    </location>
</feature>
<comment type="caution">
    <text evidence="4">The sequence shown here is derived from an EMBL/GenBank/DDBJ whole genome shotgun (WGS) entry which is preliminary data.</text>
</comment>
<gene>
    <name evidence="4" type="ORF">HICCMSTLAB_LOCUS5966</name>
</gene>
<keyword evidence="2 3" id="KW-0040">ANK repeat</keyword>
<name>A0A8J2HBH9_COTCN</name>
<proteinExistence type="predicted"/>
<accession>A0A8J2HBH9</accession>
<dbReference type="SUPFAM" id="SSF48403">
    <property type="entry name" value="Ankyrin repeat"/>
    <property type="match status" value="1"/>
</dbReference>
<evidence type="ECO:0000256" key="1">
    <source>
        <dbReference type="ARBA" id="ARBA00022737"/>
    </source>
</evidence>
<protein>
    <submittedName>
        <fullName evidence="4">Uncharacterized protein</fullName>
    </submittedName>
</protein>
<dbReference type="PROSITE" id="PS50088">
    <property type="entry name" value="ANK_REPEAT"/>
    <property type="match status" value="1"/>
</dbReference>
<dbReference type="PANTHER" id="PTHR24134">
    <property type="entry name" value="ANKYRIN REPEAT-CONTAINING PROTEIN DDB_G0279043"/>
    <property type="match status" value="1"/>
</dbReference>
<sequence length="892" mass="103922">MVNQDDLMELLVNDYKADVNAMAADGTQPIHLACFYQPIDDSKNYPYKRSIVGSKIEIETLVKANANVDAVFGQEIFSKHVKGKKWCPDFGDKMPLVAYTIIYDKPSIIDHLKNSILKDMGNSDSLKISCNLVLPLSAQIFVVMYYQVGGLADMYALINKDPATFLPNLAAYRTNRLLLSNLLPFYTSMPLSRVLYYATLPIDEDSKYLVRANSEAERIDYLERVRGDRELCIEIALKDLVFRGIFRLPVPEEEIKLMDELIASDENLRWIVDDYKKNFIGKELKEHFIEFGNNKMTIYDFLMQVFDDKKLKFLAREEDLLDALDDVFGSLAMNSDNDDFYYNYKYPIKNRIENVEERLGLLENLKKIPSLRKAIPLPYELKRRYKMDPGNSLMYQAIEDHKLEDIKLLLENGIDVNEPIITTGEFAGFTALHVACMKGKNHLVELLVNDYKADVNAMATDGTQPIHLACFYEPISETNPWQPEPVVGSIIKSLVKANANVDAEFGQEIFSKHVKDREWCPDFGDKMPIVAYTVIYDKPSIINHLKKVNLDIISRTNKTLLMYAVEKECVHYNSYMMSNVDDPWLRDKLINHRDNDDVPLTHYLLHPKKYGIFRYQDSTVFYGYDIDSKLICNFVSWGADMYALINDDPATFLPNLSAYRSLPTLMKYSLPYYTSMSLLRVLYYASLPIDEMSDHLVCVQIIRSEFERHDYLEQIRENREVCIEIALSDLIFRSTFRLPVLEEEIKLMDELISSDENLRWIVDNYKKNFIGKVLQDHFIEFSDNKMTMYDFFMQVFDDKKLKFLAREEDLLDALDNIVLRQNDDFSRFYEAYRNPIKIRIKDAKERLRLLENLKKISSLRKAIPLPFELVLDIVEYLNNKHLNIFIKSFYTL</sequence>
<keyword evidence="1" id="KW-0677">Repeat</keyword>
<reference evidence="4" key="1">
    <citation type="submission" date="2021-04" db="EMBL/GenBank/DDBJ databases">
        <authorList>
            <person name="Chebbi M.A.C M."/>
        </authorList>
    </citation>
    <scope>NUCLEOTIDE SEQUENCE</scope>
</reference>
<dbReference type="PROSITE" id="PS50297">
    <property type="entry name" value="ANK_REP_REGION"/>
    <property type="match status" value="1"/>
</dbReference>
<dbReference type="Gene3D" id="1.25.40.20">
    <property type="entry name" value="Ankyrin repeat-containing domain"/>
    <property type="match status" value="1"/>
</dbReference>
<dbReference type="EMBL" id="CAJNRD030001120">
    <property type="protein sequence ID" value="CAG5092184.1"/>
    <property type="molecule type" value="Genomic_DNA"/>
</dbReference>